<gene>
    <name evidence="1" type="ORF">K8V88_09820</name>
</gene>
<comment type="caution">
    <text evidence="1">The sequence shown here is derived from an EMBL/GenBank/DDBJ whole genome shotgun (WGS) entry which is preliminary data.</text>
</comment>
<accession>A0A921LAE1</accession>
<dbReference type="AlphaFoldDB" id="A0A921LAE1"/>
<evidence type="ECO:0000313" key="2">
    <source>
        <dbReference type="Proteomes" id="UP000747013"/>
    </source>
</evidence>
<protein>
    <submittedName>
        <fullName evidence="1">Uncharacterized protein</fullName>
    </submittedName>
</protein>
<sequence>MDSEFTSANIGLDEYTDVINQIEEIDKKVNDENRRINDKEAKKEIRLLIHLLEFRNSKVSVEKVEKSKVENQTIKDFSPYSKFYIATTKTDQYECAIVDDLPSMFFISSIDGSRQLRDAHYFGNAYKHSLQIMLDKKWYKDRMQDLLDTFNES</sequence>
<evidence type="ECO:0000313" key="1">
    <source>
        <dbReference type="EMBL" id="HJF87718.1"/>
    </source>
</evidence>
<name>A0A921LAE1_9LACO</name>
<proteinExistence type="predicted"/>
<dbReference type="EMBL" id="DYWC01000231">
    <property type="protein sequence ID" value="HJF87718.1"/>
    <property type="molecule type" value="Genomic_DNA"/>
</dbReference>
<reference evidence="1" key="2">
    <citation type="submission" date="2021-09" db="EMBL/GenBank/DDBJ databases">
        <authorList>
            <person name="Gilroy R."/>
        </authorList>
    </citation>
    <scope>NUCLEOTIDE SEQUENCE</scope>
    <source>
        <strain evidence="1">7886</strain>
    </source>
</reference>
<dbReference type="Proteomes" id="UP000747013">
    <property type="component" value="Unassembled WGS sequence"/>
</dbReference>
<reference evidence="1" key="1">
    <citation type="journal article" date="2021" name="PeerJ">
        <title>Extensive microbial diversity within the chicken gut microbiome revealed by metagenomics and culture.</title>
        <authorList>
            <person name="Gilroy R."/>
            <person name="Ravi A."/>
            <person name="Getino M."/>
            <person name="Pursley I."/>
            <person name="Horton D.L."/>
            <person name="Alikhan N.F."/>
            <person name="Baker D."/>
            <person name="Gharbi K."/>
            <person name="Hall N."/>
            <person name="Watson M."/>
            <person name="Adriaenssens E.M."/>
            <person name="Foster-Nyarko E."/>
            <person name="Jarju S."/>
            <person name="Secka A."/>
            <person name="Antonio M."/>
            <person name="Oren A."/>
            <person name="Chaudhuri R.R."/>
            <person name="La Ragione R."/>
            <person name="Hildebrand F."/>
            <person name="Pallen M.J."/>
        </authorList>
    </citation>
    <scope>NUCLEOTIDE SEQUENCE</scope>
    <source>
        <strain evidence="1">7886</strain>
    </source>
</reference>
<organism evidence="1 2">
    <name type="scientific">Companilactobacillus farciminis</name>
    <dbReference type="NCBI Taxonomy" id="1612"/>
    <lineage>
        <taxon>Bacteria</taxon>
        <taxon>Bacillati</taxon>
        <taxon>Bacillota</taxon>
        <taxon>Bacilli</taxon>
        <taxon>Lactobacillales</taxon>
        <taxon>Lactobacillaceae</taxon>
        <taxon>Companilactobacillus</taxon>
    </lineage>
</organism>